<proteinExistence type="predicted"/>
<feature type="non-terminal residue" evidence="1">
    <location>
        <position position="1"/>
    </location>
</feature>
<accession>A0A0F9HDF1</accession>
<reference evidence="1" key="1">
    <citation type="journal article" date="2015" name="Nature">
        <title>Complex archaea that bridge the gap between prokaryotes and eukaryotes.</title>
        <authorList>
            <person name="Spang A."/>
            <person name="Saw J.H."/>
            <person name="Jorgensen S.L."/>
            <person name="Zaremba-Niedzwiedzka K."/>
            <person name="Martijn J."/>
            <person name="Lind A.E."/>
            <person name="van Eijk R."/>
            <person name="Schleper C."/>
            <person name="Guy L."/>
            <person name="Ettema T.J."/>
        </authorList>
    </citation>
    <scope>NUCLEOTIDE SEQUENCE</scope>
</reference>
<name>A0A0F9HDF1_9ZZZZ</name>
<dbReference type="AlphaFoldDB" id="A0A0F9HDF1"/>
<organism evidence="1">
    <name type="scientific">marine sediment metagenome</name>
    <dbReference type="NCBI Taxonomy" id="412755"/>
    <lineage>
        <taxon>unclassified sequences</taxon>
        <taxon>metagenomes</taxon>
        <taxon>ecological metagenomes</taxon>
    </lineage>
</organism>
<evidence type="ECO:0000313" key="1">
    <source>
        <dbReference type="EMBL" id="KKM13406.1"/>
    </source>
</evidence>
<gene>
    <name evidence="1" type="ORF">LCGC14_1716510</name>
</gene>
<dbReference type="EMBL" id="LAZR01015385">
    <property type="protein sequence ID" value="KKM13406.1"/>
    <property type="molecule type" value="Genomic_DNA"/>
</dbReference>
<protein>
    <submittedName>
        <fullName evidence="1">Uncharacterized protein</fullName>
    </submittedName>
</protein>
<comment type="caution">
    <text evidence="1">The sequence shown here is derived from an EMBL/GenBank/DDBJ whole genome shotgun (WGS) entry which is preliminary data.</text>
</comment>
<sequence length="142" mass="14235">SQATDLSTDTVATTNKAGFESAITFTTTTAAALAAELGAAWAAFWTAATFNIGALIVGTGVPCANIPLVVFATEATSVVTVVNSVPVIAALTTEFGILSTDGAQKASDIAQIFHDATVADISVLISGADAVPNPVTNLCTVF</sequence>